<accession>A0A8S2ASJ9</accession>
<evidence type="ECO:0000256" key="14">
    <source>
        <dbReference type="ARBA" id="ARBA00023145"/>
    </source>
</evidence>
<dbReference type="GO" id="GO:0019774">
    <property type="term" value="C:proteasome core complex, beta-subunit complex"/>
    <property type="evidence" value="ECO:0007669"/>
    <property type="project" value="UniProtKB-ARBA"/>
</dbReference>
<dbReference type="InterPro" id="IPR000243">
    <property type="entry name" value="Pept_T1A_subB"/>
</dbReference>
<keyword evidence="12" id="KW-0378">Hydrolase</keyword>
<keyword evidence="9" id="KW-0645">Protease</keyword>
<evidence type="ECO:0000256" key="11">
    <source>
        <dbReference type="ARBA" id="ARBA00022698"/>
    </source>
</evidence>
<keyword evidence="14" id="KW-0865">Zymogen</keyword>
<keyword evidence="11" id="KW-0888">Threonine protease</keyword>
<evidence type="ECO:0000256" key="2">
    <source>
        <dbReference type="ARBA" id="ARBA00002000"/>
    </source>
</evidence>
<evidence type="ECO:0000256" key="15">
    <source>
        <dbReference type="ARBA" id="ARBA00023242"/>
    </source>
</evidence>
<evidence type="ECO:0000256" key="1">
    <source>
        <dbReference type="ARBA" id="ARBA00001198"/>
    </source>
</evidence>
<evidence type="ECO:0000256" key="19">
    <source>
        <dbReference type="PIRSR" id="PIRSR600243-1"/>
    </source>
</evidence>
<organism evidence="21 22">
    <name type="scientific">Arabidopsis arenosa</name>
    <name type="common">Sand rock-cress</name>
    <name type="synonym">Cardaminopsis arenosa</name>
    <dbReference type="NCBI Taxonomy" id="38785"/>
    <lineage>
        <taxon>Eukaryota</taxon>
        <taxon>Viridiplantae</taxon>
        <taxon>Streptophyta</taxon>
        <taxon>Embryophyta</taxon>
        <taxon>Tracheophyta</taxon>
        <taxon>Spermatophyta</taxon>
        <taxon>Magnoliopsida</taxon>
        <taxon>eudicotyledons</taxon>
        <taxon>Gunneridae</taxon>
        <taxon>Pentapetalae</taxon>
        <taxon>rosids</taxon>
        <taxon>malvids</taxon>
        <taxon>Brassicales</taxon>
        <taxon>Brassicaceae</taxon>
        <taxon>Camelineae</taxon>
        <taxon>Arabidopsis</taxon>
    </lineage>
</organism>
<comment type="subunit">
    <text evidence="6">Component of the 20S core complex of the 26S proteasome. The 26S proteasome is composed of a core protease (CP), known as the 20S proteasome, capped at one or both ends by the 19S regulatory particle (RP/PA700). The 20S proteasome core is composed of 28 subunits that are arranged in four stacked rings, resulting in a barrel-shaped structure. The two end rings are each formed by seven alpha subunits, and the two central rings are each formed by seven beta subunits. The catalytic chamber with the active sites is on the inside of the barrel.</text>
</comment>
<evidence type="ECO:0000256" key="8">
    <source>
        <dbReference type="ARBA" id="ARBA00022490"/>
    </source>
</evidence>
<dbReference type="InterPro" id="IPR009288">
    <property type="entry name" value="AIG2-like_dom"/>
</dbReference>
<dbReference type="SUPFAM" id="SSF56235">
    <property type="entry name" value="N-terminal nucleophile aminohydrolases (Ntn hydrolases)"/>
    <property type="match status" value="1"/>
</dbReference>
<comment type="subcellular location">
    <subcellularLocation>
        <location evidence="4">Nucleus</location>
    </subcellularLocation>
</comment>
<evidence type="ECO:0000256" key="6">
    <source>
        <dbReference type="ARBA" id="ARBA00011517"/>
    </source>
</evidence>
<dbReference type="InterPro" id="IPR036568">
    <property type="entry name" value="GGCT-like_sf"/>
</dbReference>
<dbReference type="PANTHER" id="PTHR32194">
    <property type="entry name" value="METALLOPROTEASE TLDD"/>
    <property type="match status" value="1"/>
</dbReference>
<protein>
    <recommendedName>
        <fullName evidence="18">Proteasome subunit beta type-6</fullName>
        <ecNumber evidence="7">3.4.25.1</ecNumber>
    </recommendedName>
    <alternativeName>
        <fullName evidence="17">Putative gamma-glutamylcyclotransferase</fullName>
    </alternativeName>
</protein>
<dbReference type="Gene3D" id="3.60.20.10">
    <property type="entry name" value="Glutamine Phosphoribosylpyrophosphate, subunit 1, domain 1"/>
    <property type="match status" value="1"/>
</dbReference>
<dbReference type="InterPro" id="IPR013024">
    <property type="entry name" value="GGCT-like"/>
</dbReference>
<dbReference type="InterPro" id="IPR029055">
    <property type="entry name" value="Ntn_hydrolases_N"/>
</dbReference>
<keyword evidence="16" id="KW-0012">Acyltransferase</keyword>
<dbReference type="GO" id="GO:0005737">
    <property type="term" value="C:cytoplasm"/>
    <property type="evidence" value="ECO:0007669"/>
    <property type="project" value="TreeGrafter"/>
</dbReference>
<dbReference type="Pfam" id="PF00227">
    <property type="entry name" value="Proteasome"/>
    <property type="match status" value="1"/>
</dbReference>
<dbReference type="EC" id="3.4.25.1" evidence="7"/>
<evidence type="ECO:0000256" key="17">
    <source>
        <dbReference type="ARBA" id="ARBA00030602"/>
    </source>
</evidence>
<reference evidence="21" key="1">
    <citation type="submission" date="2021-01" db="EMBL/GenBank/DDBJ databases">
        <authorList>
            <person name="Bezrukov I."/>
        </authorList>
    </citation>
    <scope>NUCLEOTIDE SEQUENCE</scope>
</reference>
<comment type="function">
    <text evidence="2">The proteasome is a multicatalytic proteinase complex which is characterized by its ability to cleave peptides with Arg, Phe, Tyr, Leu, and Glu adjacent to the leaving group at neutral or slightly basic pH. The proteasome has an ATP-dependent proteolytic activity.</text>
</comment>
<dbReference type="InterPro" id="IPR023333">
    <property type="entry name" value="Proteasome_suB-type"/>
</dbReference>
<evidence type="ECO:0000256" key="13">
    <source>
        <dbReference type="ARBA" id="ARBA00022942"/>
    </source>
</evidence>
<gene>
    <name evidence="21" type="ORF">AARE701A_LOCUS17984</name>
</gene>
<feature type="active site" description="Nucleophile" evidence="19">
    <location>
        <position position="3"/>
    </location>
</feature>
<proteinExistence type="inferred from homology"/>
<evidence type="ECO:0000256" key="10">
    <source>
        <dbReference type="ARBA" id="ARBA00022679"/>
    </source>
</evidence>
<name>A0A8S2ASJ9_ARAAE</name>
<dbReference type="SUPFAM" id="SSF110857">
    <property type="entry name" value="Gamma-glutamyl cyclotransferase-like"/>
    <property type="match status" value="1"/>
</dbReference>
<keyword evidence="8" id="KW-0963">Cytoplasm</keyword>
<dbReference type="PANTHER" id="PTHR32194:SF0">
    <property type="entry name" value="ATP-DEPENDENT PROTEASE SUBUNIT HSLV"/>
    <property type="match status" value="1"/>
</dbReference>
<dbReference type="GO" id="GO:0004298">
    <property type="term" value="F:threonine-type endopeptidase activity"/>
    <property type="evidence" value="ECO:0007669"/>
    <property type="project" value="UniProtKB-KW"/>
</dbReference>
<dbReference type="Gene3D" id="6.10.250.210">
    <property type="match status" value="1"/>
</dbReference>
<dbReference type="Gene3D" id="3.10.490.10">
    <property type="entry name" value="Gamma-glutamyl cyclotransferase-like"/>
    <property type="match status" value="1"/>
</dbReference>
<dbReference type="Pfam" id="PF06094">
    <property type="entry name" value="GGACT"/>
    <property type="match status" value="1"/>
</dbReference>
<evidence type="ECO:0000256" key="5">
    <source>
        <dbReference type="ARBA" id="ARBA00008861"/>
    </source>
</evidence>
<dbReference type="GO" id="GO:0016746">
    <property type="term" value="F:acyltransferase activity"/>
    <property type="evidence" value="ECO:0007669"/>
    <property type="project" value="UniProtKB-KW"/>
</dbReference>
<keyword evidence="10" id="KW-0808">Transferase</keyword>
<keyword evidence="15" id="KW-0539">Nucleus</keyword>
<dbReference type="InterPro" id="IPR016050">
    <property type="entry name" value="Proteasome_bsu_CS"/>
</dbReference>
<evidence type="ECO:0000313" key="21">
    <source>
        <dbReference type="EMBL" id="CAE6166366.1"/>
    </source>
</evidence>
<dbReference type="CDD" id="cd03762">
    <property type="entry name" value="proteasome_beta_type_6"/>
    <property type="match status" value="1"/>
</dbReference>
<evidence type="ECO:0000313" key="22">
    <source>
        <dbReference type="Proteomes" id="UP000682877"/>
    </source>
</evidence>
<dbReference type="PRINTS" id="PR00141">
    <property type="entry name" value="PROTEASOME"/>
</dbReference>
<dbReference type="EMBL" id="LR999457">
    <property type="protein sequence ID" value="CAE6166366.1"/>
    <property type="molecule type" value="Genomic_DNA"/>
</dbReference>
<evidence type="ECO:0000256" key="18">
    <source>
        <dbReference type="ARBA" id="ARBA00072310"/>
    </source>
</evidence>
<evidence type="ECO:0000256" key="7">
    <source>
        <dbReference type="ARBA" id="ARBA00012039"/>
    </source>
</evidence>
<evidence type="ECO:0000256" key="3">
    <source>
        <dbReference type="ARBA" id="ARBA00002782"/>
    </source>
</evidence>
<dbReference type="FunFam" id="3.60.20.10:FF:000035">
    <property type="entry name" value="Proteasome subunit beta"/>
    <property type="match status" value="1"/>
</dbReference>
<dbReference type="Proteomes" id="UP000682877">
    <property type="component" value="Chromosome 7"/>
</dbReference>
<comment type="function">
    <text evidence="3">Putative gamma-glutamylcyclotransferase.</text>
</comment>
<keyword evidence="13" id="KW-0647">Proteasome</keyword>
<evidence type="ECO:0000256" key="9">
    <source>
        <dbReference type="ARBA" id="ARBA00022670"/>
    </source>
</evidence>
<dbReference type="GO" id="GO:0005634">
    <property type="term" value="C:nucleus"/>
    <property type="evidence" value="ECO:0007669"/>
    <property type="project" value="UniProtKB-SubCell"/>
</dbReference>
<evidence type="ECO:0000256" key="4">
    <source>
        <dbReference type="ARBA" id="ARBA00004123"/>
    </source>
</evidence>
<dbReference type="GO" id="GO:0051603">
    <property type="term" value="P:proteolysis involved in protein catabolic process"/>
    <property type="evidence" value="ECO:0007669"/>
    <property type="project" value="InterPro"/>
</dbReference>
<feature type="domain" description="Gamma-glutamylcyclotransferase AIG2-like" evidence="20">
    <location>
        <begin position="250"/>
        <end position="361"/>
    </location>
</feature>
<dbReference type="CDD" id="cd06661">
    <property type="entry name" value="GGCT_like"/>
    <property type="match status" value="1"/>
</dbReference>
<sequence>MGTTIIGVTYNGGVVLGADSRTSTGMYVANRASDKITQLTDNVYVCRSGSAADSQVVSDYVRYFLHQHTIQLGQPATVKVSANLIRMLAYNNKNMLQTGLIVGGWDKYEGGKIYGIPLGGTVVEQPFAIGGSGSSYLYGFFDQAWKEDMTKEEAEQLVVKAVSLAIARDGASGGVVRTVIINSEGVTRNFYPGDKLQLWHEELEPQNSLLDILNAAGPEPMAIRLSRRNWTESERQSEMSMLSRKAGHDLFVYGSLQEPEVVHVLLNRVPDRVSAVLSGFHRFRLTGRVYPTILPDGTGEVTGKVLKGITDNELKMLDEFEDVEYDRKAVEVVLTDTSEKLQVETYVWKNKDDPDLYGEWDFEEWKRNDKEDFVTATKKFLEDRRLPEAKTRMDTFKTFFKQDLENAKPLDS</sequence>
<dbReference type="PROSITE" id="PS00854">
    <property type="entry name" value="PROTEASOME_BETA_1"/>
    <property type="match status" value="1"/>
</dbReference>
<dbReference type="AlphaFoldDB" id="A0A8S2ASJ9"/>
<comment type="similarity">
    <text evidence="5">Belongs to the gamma-glutamylcyclotransferase family.</text>
</comment>
<comment type="catalytic activity">
    <reaction evidence="1">
        <text>Cleavage of peptide bonds with very broad specificity.</text>
        <dbReference type="EC" id="3.4.25.1"/>
    </reaction>
</comment>
<keyword evidence="22" id="KW-1185">Reference proteome</keyword>
<evidence type="ECO:0000256" key="16">
    <source>
        <dbReference type="ARBA" id="ARBA00023315"/>
    </source>
</evidence>
<dbReference type="PROSITE" id="PS51476">
    <property type="entry name" value="PROTEASOME_BETA_2"/>
    <property type="match status" value="1"/>
</dbReference>
<evidence type="ECO:0000259" key="20">
    <source>
        <dbReference type="Pfam" id="PF06094"/>
    </source>
</evidence>
<dbReference type="InterPro" id="IPR001353">
    <property type="entry name" value="Proteasome_sua/b"/>
</dbReference>
<dbReference type="FunFam" id="3.10.490.10:FF:000022">
    <property type="entry name" value="Protein AIG2 B"/>
    <property type="match status" value="1"/>
</dbReference>
<evidence type="ECO:0000256" key="12">
    <source>
        <dbReference type="ARBA" id="ARBA00022801"/>
    </source>
</evidence>